<keyword evidence="5" id="KW-0539">Nucleus</keyword>
<comment type="similarity">
    <text evidence="2">Belongs to the exportin family.</text>
</comment>
<keyword evidence="9" id="KW-1185">Reference proteome</keyword>
<feature type="compositionally biased region" description="Basic and acidic residues" evidence="6">
    <location>
        <begin position="137"/>
        <end position="148"/>
    </location>
</feature>
<protein>
    <submittedName>
        <fullName evidence="8">CRM1 C terminal Exportin 1-like protein</fullName>
    </submittedName>
</protein>
<dbReference type="SUPFAM" id="SSF48371">
    <property type="entry name" value="ARM repeat"/>
    <property type="match status" value="1"/>
</dbReference>
<feature type="non-terminal residue" evidence="8">
    <location>
        <position position="193"/>
    </location>
</feature>
<evidence type="ECO:0000256" key="4">
    <source>
        <dbReference type="ARBA" id="ARBA00022927"/>
    </source>
</evidence>
<evidence type="ECO:0000313" key="8">
    <source>
        <dbReference type="EMBL" id="POM64915.1"/>
    </source>
</evidence>
<dbReference type="InterPro" id="IPR014877">
    <property type="entry name" value="XPO1_C_dom"/>
</dbReference>
<feature type="domain" description="Exportin-1 C-terminal" evidence="7">
    <location>
        <begin position="1"/>
        <end position="86"/>
    </location>
</feature>
<evidence type="ECO:0000256" key="2">
    <source>
        <dbReference type="ARBA" id="ARBA00009466"/>
    </source>
</evidence>
<dbReference type="Pfam" id="PF08767">
    <property type="entry name" value="CRM1_C"/>
    <property type="match status" value="1"/>
</dbReference>
<dbReference type="GO" id="GO:0005049">
    <property type="term" value="F:nuclear export signal receptor activity"/>
    <property type="evidence" value="ECO:0007669"/>
    <property type="project" value="InterPro"/>
</dbReference>
<proteinExistence type="inferred from homology"/>
<feature type="region of interest" description="Disordered" evidence="6">
    <location>
        <begin position="118"/>
        <end position="148"/>
    </location>
</feature>
<dbReference type="OrthoDB" id="27218at2759"/>
<organism evidence="8 9">
    <name type="scientific">Phytophthora palmivora</name>
    <dbReference type="NCBI Taxonomy" id="4796"/>
    <lineage>
        <taxon>Eukaryota</taxon>
        <taxon>Sar</taxon>
        <taxon>Stramenopiles</taxon>
        <taxon>Oomycota</taxon>
        <taxon>Peronosporomycetes</taxon>
        <taxon>Peronosporales</taxon>
        <taxon>Peronosporaceae</taxon>
        <taxon>Phytophthora</taxon>
    </lineage>
</organism>
<comment type="caution">
    <text evidence="8">The sequence shown here is derived from an EMBL/GenBank/DDBJ whole genome shotgun (WGS) entry which is preliminary data.</text>
</comment>
<evidence type="ECO:0000256" key="5">
    <source>
        <dbReference type="ARBA" id="ARBA00023242"/>
    </source>
</evidence>
<keyword evidence="4" id="KW-0653">Protein transport</keyword>
<reference evidence="8 9" key="1">
    <citation type="journal article" date="2017" name="Genome Biol. Evol.">
        <title>Phytophthora megakarya and P. palmivora, closely related causal agents of cacao black pod rot, underwent increases in genome sizes and gene numbers by different mechanisms.</title>
        <authorList>
            <person name="Ali S.S."/>
            <person name="Shao J."/>
            <person name="Lary D.J."/>
            <person name="Kronmiller B."/>
            <person name="Shen D."/>
            <person name="Strem M.D."/>
            <person name="Amoako-Attah I."/>
            <person name="Akrofi A.Y."/>
            <person name="Begoude B.A."/>
            <person name="Ten Hoopen G.M."/>
            <person name="Coulibaly K."/>
            <person name="Kebe B.I."/>
            <person name="Melnick R.L."/>
            <person name="Guiltinan M.J."/>
            <person name="Tyler B.M."/>
            <person name="Meinhardt L.W."/>
            <person name="Bailey B.A."/>
        </authorList>
    </citation>
    <scope>NUCLEOTIDE SEQUENCE [LARGE SCALE GENOMIC DNA]</scope>
    <source>
        <strain evidence="9">sbr112.9</strain>
    </source>
</reference>
<name>A0A2P4XH91_9STRA</name>
<keyword evidence="3" id="KW-0813">Transport</keyword>
<dbReference type="GO" id="GO:0015031">
    <property type="term" value="P:protein transport"/>
    <property type="evidence" value="ECO:0007669"/>
    <property type="project" value="UniProtKB-KW"/>
</dbReference>
<dbReference type="InterPro" id="IPR011989">
    <property type="entry name" value="ARM-like"/>
</dbReference>
<accession>A0A2P4XH91</accession>
<dbReference type="GO" id="GO:0005634">
    <property type="term" value="C:nucleus"/>
    <property type="evidence" value="ECO:0007669"/>
    <property type="project" value="UniProtKB-SubCell"/>
</dbReference>
<dbReference type="EMBL" id="NCKW01010932">
    <property type="protein sequence ID" value="POM64915.1"/>
    <property type="molecule type" value="Genomic_DNA"/>
</dbReference>
<evidence type="ECO:0000256" key="3">
    <source>
        <dbReference type="ARBA" id="ARBA00022448"/>
    </source>
</evidence>
<evidence type="ECO:0000259" key="7">
    <source>
        <dbReference type="Pfam" id="PF08767"/>
    </source>
</evidence>
<comment type="subcellular location">
    <subcellularLocation>
        <location evidence="1">Nucleus</location>
    </subcellularLocation>
</comment>
<dbReference type="Proteomes" id="UP000237271">
    <property type="component" value="Unassembled WGS sequence"/>
</dbReference>
<gene>
    <name evidence="8" type="ORF">PHPALM_19489</name>
</gene>
<sequence>MFSIVENNHVTVPLWESVPNAGAVPAGQTNSAFLKDYVANLIGSSFPNLSRAQVVEFVVGCFDMSKDLATFKKHLRDFLVNIKEFAGEDNAELFLEENLARTQLQEKQDMAAKLAVPGLVNPNERPDDMADLASASEQKHEESEEKERKKECGNPFCRQILANRYAKFCEDKPMCQRYRALKLQCLARAVAQE</sequence>
<evidence type="ECO:0000256" key="1">
    <source>
        <dbReference type="ARBA" id="ARBA00004123"/>
    </source>
</evidence>
<evidence type="ECO:0000313" key="9">
    <source>
        <dbReference type="Proteomes" id="UP000237271"/>
    </source>
</evidence>
<dbReference type="InterPro" id="IPR016024">
    <property type="entry name" value="ARM-type_fold"/>
</dbReference>
<dbReference type="Gene3D" id="1.25.10.10">
    <property type="entry name" value="Leucine-rich Repeat Variant"/>
    <property type="match status" value="1"/>
</dbReference>
<dbReference type="AlphaFoldDB" id="A0A2P4XH91"/>
<evidence type="ECO:0000256" key="6">
    <source>
        <dbReference type="SAM" id="MobiDB-lite"/>
    </source>
</evidence>